<protein>
    <recommendedName>
        <fullName evidence="3">RuvC-like resolvase</fullName>
    </recommendedName>
</protein>
<organism evidence="1 2">
    <name type="scientific">Streptomyces acidiscabies</name>
    <dbReference type="NCBI Taxonomy" id="42234"/>
    <lineage>
        <taxon>Bacteria</taxon>
        <taxon>Bacillati</taxon>
        <taxon>Actinomycetota</taxon>
        <taxon>Actinomycetes</taxon>
        <taxon>Kitasatosporales</taxon>
        <taxon>Streptomycetaceae</taxon>
        <taxon>Streptomyces</taxon>
    </lineage>
</organism>
<dbReference type="EMBL" id="JARAWP010000010">
    <property type="protein sequence ID" value="MDX3019908.1"/>
    <property type="molecule type" value="Genomic_DNA"/>
</dbReference>
<dbReference type="RefSeq" id="WP_319166520.1">
    <property type="nucleotide sequence ID" value="NZ_JARAWP010000010.1"/>
</dbReference>
<evidence type="ECO:0000313" key="1">
    <source>
        <dbReference type="EMBL" id="MDX3019908.1"/>
    </source>
</evidence>
<sequence>MTTLFDPEVPAAITAAGPRPSATLKVIGLDVAMGITGIAGEGWTDYVKAKGASQHSRFEQQLAGIANHTRHADFVVIEGAAFSKNNQGADALSAMRWMVRHDLWKRRIPYAVVNPDHRIIYAVGTAAPKDPDTGVRLKGVPLKAVVRQAVADTYGITTEGDAKYDEADAYILLAMGLHWLGRPLVVVPDTHRRALDSVRWPDQGVVAR</sequence>
<comment type="caution">
    <text evidence="1">The sequence shown here is derived from an EMBL/GenBank/DDBJ whole genome shotgun (WGS) entry which is preliminary data.</text>
</comment>
<gene>
    <name evidence="1" type="ORF">PV666_18700</name>
</gene>
<keyword evidence="2" id="KW-1185">Reference proteome</keyword>
<dbReference type="Gene3D" id="3.30.420.10">
    <property type="entry name" value="Ribonuclease H-like superfamily/Ribonuclease H"/>
    <property type="match status" value="1"/>
</dbReference>
<dbReference type="InterPro" id="IPR036397">
    <property type="entry name" value="RNaseH_sf"/>
</dbReference>
<evidence type="ECO:0000313" key="2">
    <source>
        <dbReference type="Proteomes" id="UP001272987"/>
    </source>
</evidence>
<accession>A0ABU4LW61</accession>
<reference evidence="1 2" key="1">
    <citation type="journal article" date="2023" name="Microb. Genom.">
        <title>Mesoterricola silvestris gen. nov., sp. nov., Mesoterricola sediminis sp. nov., Geothrix oryzae sp. nov., Geothrix edaphica sp. nov., Geothrix rubra sp. nov., and Geothrix limicola sp. nov., six novel members of Acidobacteriota isolated from soils.</title>
        <authorList>
            <person name="Weisberg A.J."/>
            <person name="Pearce E."/>
            <person name="Kramer C.G."/>
            <person name="Chang J.H."/>
            <person name="Clarke C.R."/>
        </authorList>
    </citation>
    <scope>NUCLEOTIDE SEQUENCE [LARGE SCALE GENOMIC DNA]</scope>
    <source>
        <strain evidence="1 2">NB05-1H</strain>
    </source>
</reference>
<dbReference type="Proteomes" id="UP001272987">
    <property type="component" value="Unassembled WGS sequence"/>
</dbReference>
<evidence type="ECO:0008006" key="3">
    <source>
        <dbReference type="Google" id="ProtNLM"/>
    </source>
</evidence>
<proteinExistence type="predicted"/>
<name>A0ABU4LW61_9ACTN</name>